<evidence type="ECO:0000313" key="4">
    <source>
        <dbReference type="EMBL" id="KAF4454445.1"/>
    </source>
</evidence>
<dbReference type="Pfam" id="PF02525">
    <property type="entry name" value="Flavodoxin_2"/>
    <property type="match status" value="1"/>
</dbReference>
<dbReference type="PANTHER" id="PTHR10204:SF34">
    <property type="entry name" value="NAD(P)H DEHYDROGENASE [QUINONE] 1 ISOFORM 1"/>
    <property type="match status" value="1"/>
</dbReference>
<dbReference type="GO" id="GO:0003955">
    <property type="term" value="F:NAD(P)H dehydrogenase (quinone) activity"/>
    <property type="evidence" value="ECO:0007669"/>
    <property type="project" value="TreeGrafter"/>
</dbReference>
<evidence type="ECO:0000256" key="2">
    <source>
        <dbReference type="ARBA" id="ARBA00023002"/>
    </source>
</evidence>
<accession>A0A8H4KQL6</accession>
<name>A0A8H4KQL6_9HYPO</name>
<protein>
    <submittedName>
        <fullName evidence="4">NAD(P)H dehydrogenase (Quinone)</fullName>
    </submittedName>
</protein>
<comment type="caution">
    <text evidence="4">The sequence shown here is derived from an EMBL/GenBank/DDBJ whole genome shotgun (WGS) entry which is preliminary data.</text>
</comment>
<keyword evidence="5" id="KW-1185">Reference proteome</keyword>
<organism evidence="4 5">
    <name type="scientific">Fusarium austroafricanum</name>
    <dbReference type="NCBI Taxonomy" id="2364996"/>
    <lineage>
        <taxon>Eukaryota</taxon>
        <taxon>Fungi</taxon>
        <taxon>Dikarya</taxon>
        <taxon>Ascomycota</taxon>
        <taxon>Pezizomycotina</taxon>
        <taxon>Sordariomycetes</taxon>
        <taxon>Hypocreomycetidae</taxon>
        <taxon>Hypocreales</taxon>
        <taxon>Nectriaceae</taxon>
        <taxon>Fusarium</taxon>
        <taxon>Fusarium concolor species complex</taxon>
    </lineage>
</organism>
<dbReference type="SUPFAM" id="SSF52218">
    <property type="entry name" value="Flavoproteins"/>
    <property type="match status" value="1"/>
</dbReference>
<comment type="similarity">
    <text evidence="1">Belongs to the NAD(P)H dehydrogenase (quinone) family.</text>
</comment>
<dbReference type="Proteomes" id="UP000605986">
    <property type="component" value="Unassembled WGS sequence"/>
</dbReference>
<dbReference type="Gene3D" id="3.40.50.360">
    <property type="match status" value="1"/>
</dbReference>
<evidence type="ECO:0000256" key="1">
    <source>
        <dbReference type="ARBA" id="ARBA00006252"/>
    </source>
</evidence>
<feature type="domain" description="Flavodoxin-like fold" evidence="3">
    <location>
        <begin position="1"/>
        <end position="216"/>
    </location>
</feature>
<proteinExistence type="inferred from homology"/>
<gene>
    <name evidence="4" type="ORF">F53441_3072</name>
</gene>
<keyword evidence="2" id="KW-0560">Oxidoreductase</keyword>
<dbReference type="EMBL" id="JAADJG010000125">
    <property type="protein sequence ID" value="KAF4454445.1"/>
    <property type="molecule type" value="Genomic_DNA"/>
</dbReference>
<dbReference type="InterPro" id="IPR029039">
    <property type="entry name" value="Flavoprotein-like_sf"/>
</dbReference>
<evidence type="ECO:0000313" key="5">
    <source>
        <dbReference type="Proteomes" id="UP000605986"/>
    </source>
</evidence>
<dbReference type="InterPro" id="IPR003680">
    <property type="entry name" value="Flavodoxin_fold"/>
</dbReference>
<dbReference type="OrthoDB" id="26889at2759"/>
<evidence type="ECO:0000259" key="3">
    <source>
        <dbReference type="Pfam" id="PF02525"/>
    </source>
</evidence>
<dbReference type="PANTHER" id="PTHR10204">
    <property type="entry name" value="NAD P H OXIDOREDUCTASE-RELATED"/>
    <property type="match status" value="1"/>
</dbReference>
<dbReference type="InterPro" id="IPR051545">
    <property type="entry name" value="NAD(P)H_dehydrogenase_qn"/>
</dbReference>
<dbReference type="GO" id="GO:0005829">
    <property type="term" value="C:cytosol"/>
    <property type="evidence" value="ECO:0007669"/>
    <property type="project" value="TreeGrafter"/>
</dbReference>
<sequence length="268" mass="30598">MKVFIVFAHPEPQSLNGSLFQVSINELKAQGHQVQTSDLYAMRWKSEIDRADFPNHPVDARLMPTYASAEAYASGNLTDDVKREQEKLLWADVVIFHFPLWWYSMPAILKGWFERVYSLGFAYGLGEYNEKHFGDRYGEGPFVNKRAMLVPTIGGWEEHYSARGITGPIDDVLYPINHGILYYPGFQVLPSHLVYRAHRMDEVAFEKEAEKLREKLRQLETIEPIAYRPQNGGDYEIPTLTLKPGLGGSTETGFSLHIRNDNETNGKA</sequence>
<reference evidence="4" key="1">
    <citation type="submission" date="2020-01" db="EMBL/GenBank/DDBJ databases">
        <title>Identification and distribution of gene clusters putatively required for synthesis of sphingolipid metabolism inhibitors in phylogenetically diverse species of the filamentous fungus Fusarium.</title>
        <authorList>
            <person name="Kim H.-S."/>
            <person name="Busman M."/>
            <person name="Brown D.W."/>
            <person name="Divon H."/>
            <person name="Uhlig S."/>
            <person name="Proctor R.H."/>
        </authorList>
    </citation>
    <scope>NUCLEOTIDE SEQUENCE</scope>
    <source>
        <strain evidence="4">NRRL 53441</strain>
    </source>
</reference>
<dbReference type="AlphaFoldDB" id="A0A8H4KQL6"/>